<reference evidence="10" key="1">
    <citation type="submission" date="2012-09" db="EMBL/GenBank/DDBJ databases">
        <authorList>
            <person name="Martin A.A."/>
        </authorList>
    </citation>
    <scope>NUCLEOTIDE SEQUENCE</scope>
</reference>
<dbReference type="InterPro" id="IPR000242">
    <property type="entry name" value="PTP_cat"/>
</dbReference>
<dbReference type="PRINTS" id="PR00700">
    <property type="entry name" value="PRTYPHPHTASE"/>
</dbReference>
<feature type="domain" description="Tyrosine specific protein phosphatases" evidence="8">
    <location>
        <begin position="554"/>
        <end position="623"/>
    </location>
</feature>
<dbReference type="PANTHER" id="PTHR19134">
    <property type="entry name" value="RECEPTOR-TYPE TYROSINE-PROTEIN PHOSPHATASE"/>
    <property type="match status" value="1"/>
</dbReference>
<keyword evidence="10" id="KW-1185">Reference proteome</keyword>
<feature type="domain" description="Tyrosine-protein phosphatase" evidence="7">
    <location>
        <begin position="376"/>
        <end position="632"/>
    </location>
</feature>
<dbReference type="Pfam" id="PF00102">
    <property type="entry name" value="Y_phosphatase"/>
    <property type="match status" value="1"/>
</dbReference>
<keyword evidence="3" id="KW-0378">Hydrolase</keyword>
<dbReference type="STRING" id="6313.A0A0K0D9L1"/>
<dbReference type="InterPro" id="IPR050348">
    <property type="entry name" value="Protein-Tyr_Phosphatase"/>
</dbReference>
<keyword evidence="5" id="KW-0472">Membrane</keyword>
<protein>
    <submittedName>
        <fullName evidence="11">Protein-tyrosine-phosphatase</fullName>
    </submittedName>
</protein>
<dbReference type="InterPro" id="IPR013783">
    <property type="entry name" value="Ig-like_fold"/>
</dbReference>
<dbReference type="Gene3D" id="3.90.190.10">
    <property type="entry name" value="Protein tyrosine phosphatase superfamily"/>
    <property type="match status" value="1"/>
</dbReference>
<dbReference type="Pfam" id="PF00041">
    <property type="entry name" value="fn3"/>
    <property type="match status" value="1"/>
</dbReference>
<dbReference type="Gene3D" id="2.60.40.10">
    <property type="entry name" value="Immunoglobulins"/>
    <property type="match status" value="3"/>
</dbReference>
<dbReference type="PANTHER" id="PTHR19134:SF540">
    <property type="entry name" value="TYROSINE-PROTEIN PHOSPHATASE 99A"/>
    <property type="match status" value="1"/>
</dbReference>
<dbReference type="PROSITE" id="PS00383">
    <property type="entry name" value="TYR_PHOSPHATASE_1"/>
    <property type="match status" value="1"/>
</dbReference>
<dbReference type="GO" id="GO:0016020">
    <property type="term" value="C:membrane"/>
    <property type="evidence" value="ECO:0007669"/>
    <property type="project" value="UniProtKB-SubCell"/>
</dbReference>
<keyword evidence="2" id="KW-0732">Signal</keyword>
<evidence type="ECO:0000256" key="5">
    <source>
        <dbReference type="ARBA" id="ARBA00023136"/>
    </source>
</evidence>
<reference evidence="11" key="2">
    <citation type="submission" date="2016-04" db="UniProtKB">
        <authorList>
            <consortium name="WormBaseParasite"/>
        </authorList>
    </citation>
    <scope>IDENTIFICATION</scope>
</reference>
<evidence type="ECO:0000259" key="7">
    <source>
        <dbReference type="PROSITE" id="PS50055"/>
    </source>
</evidence>
<dbReference type="PROSITE" id="PS50853">
    <property type="entry name" value="FN3"/>
    <property type="match status" value="3"/>
</dbReference>
<evidence type="ECO:0000313" key="11">
    <source>
        <dbReference type="WBParaSite" id="ACAC_0000682301-mRNA-1"/>
    </source>
</evidence>
<evidence type="ECO:0000256" key="6">
    <source>
        <dbReference type="ARBA" id="ARBA00051722"/>
    </source>
</evidence>
<comment type="subcellular location">
    <subcellularLocation>
        <location evidence="1">Membrane</location>
        <topology evidence="1">Single-pass membrane protein</topology>
    </subcellularLocation>
</comment>
<dbReference type="SUPFAM" id="SSF52799">
    <property type="entry name" value="(Phosphotyrosine protein) phosphatases II"/>
    <property type="match status" value="2"/>
</dbReference>
<dbReference type="SMART" id="SM00194">
    <property type="entry name" value="PTPc"/>
    <property type="match status" value="1"/>
</dbReference>
<sequence>MLFSSLDDDSRFVIPAPSNATTVIIDNLTPNTLYAFAVRAENAAGLSPFGPETRFRTLGEAPKSPPVVSGVRNTTDGCVSIAIEPPPDVHDNVTGYNLLMHRIGDDSLRKEFIPANTIGPYSVCQLQPRSSYVLSVEAVNKFGKSPPIRQIFQTEESVPSGIPTAISLSPAVGVPTITVQWQKPSSFVGQITHYNLYYKVHGHTKWKVSYLTVTQTQQSVFRFQLTGLAPLTKYQIRLSASNRKGEGHRSDEHIAVTDVIVSTKSDKFDFAYKCERVSAPDAAEIGVLTFDCINGIELQLNLNVIDLALHSKYSAKARCLTRSTVDNQTNLYGPWGNEQEFILGNFYEDSTTCDDIPVELFYGYCEDLARNENAKFKLQFQQVELMAQSNCTEPDVLEKNLDKNRYLNIGAIESSRVRINTSSNGSDYINANYIDSCEKRNAYIATQAPLPSTFADFWEMIWQETSNVIVVITNMVEDGRRKCDQYWPSSAGSSQTHGNYQVGLVKEMPNAYFVHRILSLRVAKFVPPAERRIHQLHFKGWPDHGVPDTVFPLLTFMHYVAEIHSTGPIVVHCSAGVGRSGSFILMDSMRRHLINSRKLNLMGHLMHMRRQREKVVQTVEQYILCHETIRQLIRHGITRIHPSLFQRLHRTLGFISPRFRYINYLCEEHVNGKTRIQMQYEDLCECHHKPLCSPPRNYITLPGYHRANEFIVANWSRECPELWQLVWSQNCQTIVLLGEDDYWTGIESVENLSIQHGDNFVLLQNNEDQVNIVQFA</sequence>
<accession>A0A0K0D9L1</accession>
<evidence type="ECO:0000256" key="4">
    <source>
        <dbReference type="ARBA" id="ARBA00022912"/>
    </source>
</evidence>
<dbReference type="InterPro" id="IPR000387">
    <property type="entry name" value="Tyr_Pase_dom"/>
</dbReference>
<dbReference type="SMART" id="SM00060">
    <property type="entry name" value="FN3"/>
    <property type="match status" value="2"/>
</dbReference>
<dbReference type="CDD" id="cd00063">
    <property type="entry name" value="FN3"/>
    <property type="match status" value="3"/>
</dbReference>
<keyword evidence="4" id="KW-0904">Protein phosphatase</keyword>
<dbReference type="SUPFAM" id="SSF49265">
    <property type="entry name" value="Fibronectin type III"/>
    <property type="match status" value="2"/>
</dbReference>
<evidence type="ECO:0000256" key="2">
    <source>
        <dbReference type="ARBA" id="ARBA00022729"/>
    </source>
</evidence>
<dbReference type="AlphaFoldDB" id="A0A0K0D9L1"/>
<dbReference type="InterPro" id="IPR003595">
    <property type="entry name" value="Tyr_Pase_cat"/>
</dbReference>
<organism evidence="10 11">
    <name type="scientific">Angiostrongylus cantonensis</name>
    <name type="common">Rat lungworm</name>
    <dbReference type="NCBI Taxonomy" id="6313"/>
    <lineage>
        <taxon>Eukaryota</taxon>
        <taxon>Metazoa</taxon>
        <taxon>Ecdysozoa</taxon>
        <taxon>Nematoda</taxon>
        <taxon>Chromadorea</taxon>
        <taxon>Rhabditida</taxon>
        <taxon>Rhabditina</taxon>
        <taxon>Rhabditomorpha</taxon>
        <taxon>Strongyloidea</taxon>
        <taxon>Metastrongylidae</taxon>
        <taxon>Angiostrongylus</taxon>
    </lineage>
</organism>
<evidence type="ECO:0000259" key="8">
    <source>
        <dbReference type="PROSITE" id="PS50056"/>
    </source>
</evidence>
<evidence type="ECO:0000256" key="3">
    <source>
        <dbReference type="ARBA" id="ARBA00022801"/>
    </source>
</evidence>
<dbReference type="PROSITE" id="PS50055">
    <property type="entry name" value="TYR_PHOSPHATASE_PTP"/>
    <property type="match status" value="1"/>
</dbReference>
<dbReference type="InterPro" id="IPR016130">
    <property type="entry name" value="Tyr_Pase_AS"/>
</dbReference>
<dbReference type="InterPro" id="IPR029021">
    <property type="entry name" value="Prot-tyrosine_phosphatase-like"/>
</dbReference>
<feature type="domain" description="Fibronectin type-III" evidence="9">
    <location>
        <begin position="1"/>
        <end position="60"/>
    </location>
</feature>
<comment type="catalytic activity">
    <reaction evidence="6">
        <text>O-phospho-L-tyrosyl-[protein] + H2O = L-tyrosyl-[protein] + phosphate</text>
        <dbReference type="Rhea" id="RHEA:10684"/>
        <dbReference type="Rhea" id="RHEA-COMP:10136"/>
        <dbReference type="Rhea" id="RHEA-COMP:20101"/>
        <dbReference type="ChEBI" id="CHEBI:15377"/>
        <dbReference type="ChEBI" id="CHEBI:43474"/>
        <dbReference type="ChEBI" id="CHEBI:46858"/>
        <dbReference type="ChEBI" id="CHEBI:61978"/>
        <dbReference type="EC" id="3.1.3.48"/>
    </reaction>
</comment>
<dbReference type="PROSITE" id="PS50056">
    <property type="entry name" value="TYR_PHOSPHATASE_2"/>
    <property type="match status" value="1"/>
</dbReference>
<dbReference type="InterPro" id="IPR003961">
    <property type="entry name" value="FN3_dom"/>
</dbReference>
<dbReference type="WBParaSite" id="ACAC_0000682301-mRNA-1">
    <property type="protein sequence ID" value="ACAC_0000682301-mRNA-1"/>
    <property type="gene ID" value="ACAC_0000682301"/>
</dbReference>
<dbReference type="InterPro" id="IPR036116">
    <property type="entry name" value="FN3_sf"/>
</dbReference>
<dbReference type="SMART" id="SM00404">
    <property type="entry name" value="PTPc_motif"/>
    <property type="match status" value="1"/>
</dbReference>
<dbReference type="Proteomes" id="UP000035642">
    <property type="component" value="Unassembled WGS sequence"/>
</dbReference>
<evidence type="ECO:0000313" key="10">
    <source>
        <dbReference type="Proteomes" id="UP000035642"/>
    </source>
</evidence>
<proteinExistence type="predicted"/>
<feature type="domain" description="Fibronectin type-III" evidence="9">
    <location>
        <begin position="162"/>
        <end position="260"/>
    </location>
</feature>
<name>A0A0K0D9L1_ANGCA</name>
<evidence type="ECO:0000256" key="1">
    <source>
        <dbReference type="ARBA" id="ARBA00004167"/>
    </source>
</evidence>
<dbReference type="GO" id="GO:0004725">
    <property type="term" value="F:protein tyrosine phosphatase activity"/>
    <property type="evidence" value="ECO:0007669"/>
    <property type="project" value="UniProtKB-EC"/>
</dbReference>
<evidence type="ECO:0000259" key="9">
    <source>
        <dbReference type="PROSITE" id="PS50853"/>
    </source>
</evidence>
<feature type="domain" description="Fibronectin type-III" evidence="9">
    <location>
        <begin position="62"/>
        <end position="160"/>
    </location>
</feature>